<dbReference type="InterPro" id="IPR051534">
    <property type="entry name" value="CBASS_pafABC_assoc_protein"/>
</dbReference>
<dbReference type="EMBL" id="CP042392">
    <property type="protein sequence ID" value="QEA53046.1"/>
    <property type="molecule type" value="Genomic_DNA"/>
</dbReference>
<feature type="domain" description="WYL" evidence="1">
    <location>
        <begin position="171"/>
        <end position="237"/>
    </location>
</feature>
<dbReference type="AlphaFoldDB" id="A0A5B8TIR0"/>
<evidence type="ECO:0000259" key="1">
    <source>
        <dbReference type="Pfam" id="PF13280"/>
    </source>
</evidence>
<dbReference type="PANTHER" id="PTHR34580:SF1">
    <property type="entry name" value="PROTEIN PAFC"/>
    <property type="match status" value="1"/>
</dbReference>
<name>A0A5B8TIR0_9LACO</name>
<dbReference type="Proteomes" id="UP000321772">
    <property type="component" value="Chromosome"/>
</dbReference>
<accession>A0A5B8TIR0</accession>
<dbReference type="InterPro" id="IPR026881">
    <property type="entry name" value="WYL_dom"/>
</dbReference>
<reference evidence="2 3" key="1">
    <citation type="submission" date="2019-06" db="EMBL/GenBank/DDBJ databases">
        <title>Genome analyses of bacteria isolated from kimchi.</title>
        <authorList>
            <person name="Lee S."/>
            <person name="Ahn S."/>
            <person name="Roh S."/>
        </authorList>
    </citation>
    <scope>NUCLEOTIDE SEQUENCE [LARGE SCALE GENOMIC DNA]</scope>
    <source>
        <strain evidence="2 3">CBA3616</strain>
    </source>
</reference>
<protein>
    <submittedName>
        <fullName evidence="2">WYL domain-containing protein</fullName>
    </submittedName>
</protein>
<evidence type="ECO:0000313" key="2">
    <source>
        <dbReference type="EMBL" id="QEA53046.1"/>
    </source>
</evidence>
<dbReference type="PANTHER" id="PTHR34580">
    <property type="match status" value="1"/>
</dbReference>
<proteinExistence type="predicted"/>
<sequence length="302" mass="34854">MTAKQKAEDAETKSKVDNRAGIERAIELTMRLLKVEKITYNRWLDIAAKETKQPNKKDRTFWRNLADIEDQLDKTHYNKRLLRPKRDPNIPNAEKIYQLVNCPDKVRLVSMIALAHIILASRALNKTEMDQLVTTLQSTLALNEQEQFKLAVAGDQGSYVTSPRRPPLLAYLGQITAAIEQHQRLVFTYQNAEGESKIHEAQPETLFFDTYYFYVVMRLKPEADYLLFRLDRITAIKEVKSGAVPQQHFRLREYRQQTYLLAMGEPIVFSFKCWISPQTALERFPGSTEKVDSKTGDTVITA</sequence>
<dbReference type="PROSITE" id="PS52050">
    <property type="entry name" value="WYL"/>
    <property type="match status" value="1"/>
</dbReference>
<organism evidence="2 3">
    <name type="scientific">Loigolactobacillus coryniformis</name>
    <dbReference type="NCBI Taxonomy" id="1610"/>
    <lineage>
        <taxon>Bacteria</taxon>
        <taxon>Bacillati</taxon>
        <taxon>Bacillota</taxon>
        <taxon>Bacilli</taxon>
        <taxon>Lactobacillales</taxon>
        <taxon>Lactobacillaceae</taxon>
        <taxon>Loigolactobacillus</taxon>
    </lineage>
</organism>
<evidence type="ECO:0000313" key="3">
    <source>
        <dbReference type="Proteomes" id="UP000321772"/>
    </source>
</evidence>
<gene>
    <name evidence="2" type="ORF">FGL77_06865</name>
</gene>
<dbReference type="Pfam" id="PF13280">
    <property type="entry name" value="WYL"/>
    <property type="match status" value="1"/>
</dbReference>